<gene>
    <name evidence="1" type="ORF">HMPREF9391_0840</name>
</gene>
<dbReference type="EMBL" id="AFBE01000006">
    <property type="protein sequence ID" value="EGF19352.1"/>
    <property type="molecule type" value="Genomic_DNA"/>
</dbReference>
<organism evidence="1 2">
    <name type="scientific">Streptococcus sanguinis SK408</name>
    <dbReference type="NCBI Taxonomy" id="888818"/>
    <lineage>
        <taxon>Bacteria</taxon>
        <taxon>Bacillati</taxon>
        <taxon>Bacillota</taxon>
        <taxon>Bacilli</taxon>
        <taxon>Lactobacillales</taxon>
        <taxon>Streptococcaceae</taxon>
        <taxon>Streptococcus</taxon>
    </lineage>
</organism>
<dbReference type="Proteomes" id="UP000004826">
    <property type="component" value="Unassembled WGS sequence"/>
</dbReference>
<name>F2CDH4_STRSA</name>
<dbReference type="HOGENOM" id="CLU_3317923_0_0_9"/>
<dbReference type="AlphaFoldDB" id="F2CDH4"/>
<dbReference type="PATRIC" id="fig|888818.3.peg.808"/>
<accession>F2CDH4</accession>
<sequence length="39" mass="4591">MKLQPTNLKKPASLEVGFFYSYDYSFFQIPKNISSKELM</sequence>
<evidence type="ECO:0000313" key="1">
    <source>
        <dbReference type="EMBL" id="EGF19352.1"/>
    </source>
</evidence>
<evidence type="ECO:0000313" key="2">
    <source>
        <dbReference type="Proteomes" id="UP000004826"/>
    </source>
</evidence>
<proteinExistence type="predicted"/>
<reference evidence="1 2" key="1">
    <citation type="submission" date="2011-02" db="EMBL/GenBank/DDBJ databases">
        <authorList>
            <person name="Muzny D."/>
            <person name="Qin X."/>
            <person name="Deng J."/>
            <person name="Jiang H."/>
            <person name="Liu Y."/>
            <person name="Qu J."/>
            <person name="Song X.-Z."/>
            <person name="Zhang L."/>
            <person name="Thornton R."/>
            <person name="Coyle M."/>
            <person name="Francisco L."/>
            <person name="Jackson L."/>
            <person name="Javaid M."/>
            <person name="Korchina V."/>
            <person name="Kovar C."/>
            <person name="Mata R."/>
            <person name="Mathew T."/>
            <person name="Ngo R."/>
            <person name="Nguyen L."/>
            <person name="Nguyen N."/>
            <person name="Okwuonu G."/>
            <person name="Ongeri F."/>
            <person name="Pham C."/>
            <person name="Simmons D."/>
            <person name="Wilczek-Boney K."/>
            <person name="Hale W."/>
            <person name="Jakkamsetti A."/>
            <person name="Pham P."/>
            <person name="Ruth R."/>
            <person name="San Lucas F."/>
            <person name="Warren J."/>
            <person name="Zhang J."/>
            <person name="Zhao Z."/>
            <person name="Zhou C."/>
            <person name="Zhu D."/>
            <person name="Lee S."/>
            <person name="Bess C."/>
            <person name="Blankenburg K."/>
            <person name="Forbes L."/>
            <person name="Fu Q."/>
            <person name="Gubbala S."/>
            <person name="Hirani K."/>
            <person name="Jayaseelan J.C."/>
            <person name="Lara F."/>
            <person name="Munidasa M."/>
            <person name="Palculict T."/>
            <person name="Patil S."/>
            <person name="Pu L.-L."/>
            <person name="Saada N."/>
            <person name="Tang L."/>
            <person name="Weissenberger G."/>
            <person name="Zhu Y."/>
            <person name="Hemphill L."/>
            <person name="Shang Y."/>
            <person name="Youmans B."/>
            <person name="Ayvaz T."/>
            <person name="Ross M."/>
            <person name="Santibanez J."/>
            <person name="Aqrawi P."/>
            <person name="Gross S."/>
            <person name="Joshi V."/>
            <person name="Fowler G."/>
            <person name="Nazareth L."/>
            <person name="Reid J."/>
            <person name="Worley K."/>
            <person name="Petrosino J."/>
            <person name="Highlander S."/>
            <person name="Gibbs R."/>
        </authorList>
    </citation>
    <scope>NUCLEOTIDE SEQUENCE [LARGE SCALE GENOMIC DNA]</scope>
    <source>
        <strain evidence="1 2">SK408</strain>
    </source>
</reference>
<protein>
    <submittedName>
        <fullName evidence="1">Uncharacterized protein</fullName>
    </submittedName>
</protein>
<comment type="caution">
    <text evidence="1">The sequence shown here is derived from an EMBL/GenBank/DDBJ whole genome shotgun (WGS) entry which is preliminary data.</text>
</comment>